<feature type="domain" description="C2" evidence="1">
    <location>
        <begin position="1"/>
        <end position="111"/>
    </location>
</feature>
<sequence>MQGSGSVCFLAGKSCQTTEAYIEVNEEGIEAALGRQKFKTKVVKKCLNPTWGEEFSFKEDDLHEELVISVLSFLTPLGTPSNPKARNQRTRIVAVIMESKHKEMGGCLLLP</sequence>
<name>A0AAV8TGA1_9ROSI</name>
<organism evidence="2 3">
    <name type="scientific">Erythroxylum novogranatense</name>
    <dbReference type="NCBI Taxonomy" id="1862640"/>
    <lineage>
        <taxon>Eukaryota</taxon>
        <taxon>Viridiplantae</taxon>
        <taxon>Streptophyta</taxon>
        <taxon>Embryophyta</taxon>
        <taxon>Tracheophyta</taxon>
        <taxon>Spermatophyta</taxon>
        <taxon>Magnoliopsida</taxon>
        <taxon>eudicotyledons</taxon>
        <taxon>Gunneridae</taxon>
        <taxon>Pentapetalae</taxon>
        <taxon>rosids</taxon>
        <taxon>fabids</taxon>
        <taxon>Malpighiales</taxon>
        <taxon>Erythroxylaceae</taxon>
        <taxon>Erythroxylum</taxon>
    </lineage>
</organism>
<dbReference type="PROSITE" id="PS50004">
    <property type="entry name" value="C2"/>
    <property type="match status" value="1"/>
</dbReference>
<dbReference type="Gene3D" id="2.60.40.150">
    <property type="entry name" value="C2 domain"/>
    <property type="match status" value="1"/>
</dbReference>
<dbReference type="Pfam" id="PF00168">
    <property type="entry name" value="C2"/>
    <property type="match status" value="1"/>
</dbReference>
<dbReference type="AlphaFoldDB" id="A0AAV8TGA1"/>
<dbReference type="Proteomes" id="UP001159364">
    <property type="component" value="Linkage Group LG05"/>
</dbReference>
<protein>
    <recommendedName>
        <fullName evidence="1">C2 domain-containing protein</fullName>
    </recommendedName>
</protein>
<dbReference type="EMBL" id="JAIWQS010000005">
    <property type="protein sequence ID" value="KAJ8765911.1"/>
    <property type="molecule type" value="Genomic_DNA"/>
</dbReference>
<keyword evidence="3" id="KW-1185">Reference proteome</keyword>
<dbReference type="InterPro" id="IPR035892">
    <property type="entry name" value="C2_domain_sf"/>
</dbReference>
<dbReference type="InterPro" id="IPR000008">
    <property type="entry name" value="C2_dom"/>
</dbReference>
<evidence type="ECO:0000313" key="3">
    <source>
        <dbReference type="Proteomes" id="UP001159364"/>
    </source>
</evidence>
<comment type="caution">
    <text evidence="2">The sequence shown here is derived from an EMBL/GenBank/DDBJ whole genome shotgun (WGS) entry which is preliminary data.</text>
</comment>
<dbReference type="SUPFAM" id="SSF49562">
    <property type="entry name" value="C2 domain (Calcium/lipid-binding domain, CaLB)"/>
    <property type="match status" value="1"/>
</dbReference>
<gene>
    <name evidence="2" type="ORF">K2173_020427</name>
</gene>
<evidence type="ECO:0000259" key="1">
    <source>
        <dbReference type="PROSITE" id="PS50004"/>
    </source>
</evidence>
<proteinExistence type="predicted"/>
<evidence type="ECO:0000313" key="2">
    <source>
        <dbReference type="EMBL" id="KAJ8765911.1"/>
    </source>
</evidence>
<accession>A0AAV8TGA1</accession>
<reference evidence="2 3" key="1">
    <citation type="submission" date="2021-09" db="EMBL/GenBank/DDBJ databases">
        <title>Genomic insights and catalytic innovation underlie evolution of tropane alkaloids biosynthesis.</title>
        <authorList>
            <person name="Wang Y.-J."/>
            <person name="Tian T."/>
            <person name="Huang J.-P."/>
            <person name="Huang S.-X."/>
        </authorList>
    </citation>
    <scope>NUCLEOTIDE SEQUENCE [LARGE SCALE GENOMIC DNA]</scope>
    <source>
        <strain evidence="2">KIB-2018</strain>
        <tissue evidence="2">Leaf</tissue>
    </source>
</reference>